<evidence type="ECO:0008006" key="4">
    <source>
        <dbReference type="Google" id="ProtNLM"/>
    </source>
</evidence>
<evidence type="ECO:0000256" key="1">
    <source>
        <dbReference type="SAM" id="MobiDB-lite"/>
    </source>
</evidence>
<feature type="region of interest" description="Disordered" evidence="1">
    <location>
        <begin position="286"/>
        <end position="306"/>
    </location>
</feature>
<sequence length="820" mass="92850">MYVRTRQCPTSSRSFAAYSWPFHGTETEETLNLSTARYDDAMRAQGRAVDEFSSSHCDFDLGSYSTVMLPEPSKGKKPDSKENDKVQKTDKRRNSLTDSSTFSTSASSNSSSVDSEEAAGLLGALCESKGTMTVPAENLCNSTGDENAKDGFDQYRRAIRTNTSPAEECRRRHGFRSIADDVGVSIFMEGVKVRDVLFKSEYVTNDKQHVNGETNTSVRPAIHTRKRAEKQRKEREKLEKKERDRAAAIQKRVEEAEASRQAAILASEKERLARDLLRKENRRGQHKLGPVHYGTSNFTPPVNSSVETPRNVGPLVKLQASIGFGIAATGVYDYYPRIVGARISKPSCFYSDLVGPWKENWRESYQDSYLREQNHVGTLYVAKDALEGVAKSMEQVASMASSPFSNKWLKKLLLLVLKGQVRKVWRRMQIIGDVLRRYKVDYRCNFLGLTSMIEFVMQGITNLTKNTANNTNIIMFLSSQFSERKPCFLNNHRQCLMMDFILHCLAPSAAHQLISERSFVTQQQAVHFAAISGHPCQLNVLLSHGTSTNEFDQSKQAPVHYLVERNNVLMVRQLMWYGSDMSLLEQSASKIPSELYNVDNAEVCTFLQLRMKALERVMASWLRAICAGRLQLGCAASLLHSMRFLEAHGRLNDVGHTRTQELRKIKLALRRDVIEEAKGENDHLVVFMLPVAFTPQDALMPAECPHIIRKKMYEMYPTYQLPSFFMQNNPTMCLQNVGDSPESSRVFTMLSVFKETHNGYLYAWRLPYKASQLKGVESAIMTCTVDVSKINRQVAEQSMMFVQMFVVKSTCSPSSKQKME</sequence>
<dbReference type="Proteomes" id="UP001303046">
    <property type="component" value="Unassembled WGS sequence"/>
</dbReference>
<feature type="compositionally biased region" description="Polar residues" evidence="1">
    <location>
        <begin position="294"/>
        <end position="306"/>
    </location>
</feature>
<feature type="compositionally biased region" description="Basic and acidic residues" evidence="1">
    <location>
        <begin position="73"/>
        <end position="95"/>
    </location>
</feature>
<organism evidence="2 3">
    <name type="scientific">Necator americanus</name>
    <name type="common">Human hookworm</name>
    <dbReference type="NCBI Taxonomy" id="51031"/>
    <lineage>
        <taxon>Eukaryota</taxon>
        <taxon>Metazoa</taxon>
        <taxon>Ecdysozoa</taxon>
        <taxon>Nematoda</taxon>
        <taxon>Chromadorea</taxon>
        <taxon>Rhabditida</taxon>
        <taxon>Rhabditina</taxon>
        <taxon>Rhabditomorpha</taxon>
        <taxon>Strongyloidea</taxon>
        <taxon>Ancylostomatidae</taxon>
        <taxon>Bunostominae</taxon>
        <taxon>Necator</taxon>
    </lineage>
</organism>
<feature type="region of interest" description="Disordered" evidence="1">
    <location>
        <begin position="68"/>
        <end position="114"/>
    </location>
</feature>
<comment type="caution">
    <text evidence="2">The sequence shown here is derived from an EMBL/GenBank/DDBJ whole genome shotgun (WGS) entry which is preliminary data.</text>
</comment>
<proteinExistence type="predicted"/>
<accession>A0ABR1E869</accession>
<dbReference type="EMBL" id="JAVFWL010000005">
    <property type="protein sequence ID" value="KAK6758884.1"/>
    <property type="molecule type" value="Genomic_DNA"/>
</dbReference>
<dbReference type="Gene3D" id="1.25.40.20">
    <property type="entry name" value="Ankyrin repeat-containing domain"/>
    <property type="match status" value="1"/>
</dbReference>
<gene>
    <name evidence="2" type="primary">Necator_chrV.g21030</name>
    <name evidence="2" type="ORF">RB195_016237</name>
</gene>
<evidence type="ECO:0000313" key="2">
    <source>
        <dbReference type="EMBL" id="KAK6758884.1"/>
    </source>
</evidence>
<dbReference type="SUPFAM" id="SSF48403">
    <property type="entry name" value="Ankyrin repeat"/>
    <property type="match status" value="1"/>
</dbReference>
<dbReference type="InterPro" id="IPR036770">
    <property type="entry name" value="Ankyrin_rpt-contain_sf"/>
</dbReference>
<evidence type="ECO:0000313" key="3">
    <source>
        <dbReference type="Proteomes" id="UP001303046"/>
    </source>
</evidence>
<feature type="compositionally biased region" description="Low complexity" evidence="1">
    <location>
        <begin position="96"/>
        <end position="113"/>
    </location>
</feature>
<keyword evidence="3" id="KW-1185">Reference proteome</keyword>
<feature type="region of interest" description="Disordered" evidence="1">
    <location>
        <begin position="210"/>
        <end position="244"/>
    </location>
</feature>
<protein>
    <recommendedName>
        <fullName evidence="4">Ankyrin repeat protein</fullName>
    </recommendedName>
</protein>
<reference evidence="2 3" key="1">
    <citation type="submission" date="2023-08" db="EMBL/GenBank/DDBJ databases">
        <title>A Necator americanus chromosomal reference genome.</title>
        <authorList>
            <person name="Ilik V."/>
            <person name="Petrzelkova K.J."/>
            <person name="Pardy F."/>
            <person name="Fuh T."/>
            <person name="Niatou-Singa F.S."/>
            <person name="Gouil Q."/>
            <person name="Baker L."/>
            <person name="Ritchie M.E."/>
            <person name="Jex A.R."/>
            <person name="Gazzola D."/>
            <person name="Li H."/>
            <person name="Toshio Fujiwara R."/>
            <person name="Zhan B."/>
            <person name="Aroian R.V."/>
            <person name="Pafco B."/>
            <person name="Schwarz E.M."/>
        </authorList>
    </citation>
    <scope>NUCLEOTIDE SEQUENCE [LARGE SCALE GENOMIC DNA]</scope>
    <source>
        <strain evidence="2 3">Aroian</strain>
        <tissue evidence="2">Whole animal</tissue>
    </source>
</reference>
<name>A0ABR1E869_NECAM</name>
<feature type="compositionally biased region" description="Basic and acidic residues" evidence="1">
    <location>
        <begin position="231"/>
        <end position="244"/>
    </location>
</feature>